<proteinExistence type="predicted"/>
<sequence length="203" mass="23532">MKIKYDSPFWERMGKLYSIIALNFFWILFSLPLITIGPSTVALHRCMFSLITGKETNVFTEFYQSFKTNFVRNMMAGLIVVGFGMLLLSVRNFYFEMAANTSLTIYYFYILLVFLFGLFFVTVFPVLLTFDGTVLELLRTAFFIAIKNLPMSILMVVVACLIIYFCQMLIPLALIGVSLIVFINSHIYWRKIDNNLVIDEDNF</sequence>
<dbReference type="Pfam" id="PF04854">
    <property type="entry name" value="DUF624"/>
    <property type="match status" value="1"/>
</dbReference>
<evidence type="ECO:0000313" key="2">
    <source>
        <dbReference type="Proteomes" id="UP000216961"/>
    </source>
</evidence>
<comment type="caution">
    <text evidence="1">The sequence shown here is derived from an EMBL/GenBank/DDBJ whole genome shotgun (WGS) entry which is preliminary data.</text>
</comment>
<dbReference type="AlphaFoldDB" id="A0A268FCF3"/>
<dbReference type="InterPro" id="IPR006938">
    <property type="entry name" value="DUF624"/>
</dbReference>
<accession>A0A268FCF3</accession>
<organism evidence="1 2">
    <name type="scientific">Niallia circulans</name>
    <name type="common">Bacillus circulans</name>
    <dbReference type="NCBI Taxonomy" id="1397"/>
    <lineage>
        <taxon>Bacteria</taxon>
        <taxon>Bacillati</taxon>
        <taxon>Bacillota</taxon>
        <taxon>Bacilli</taxon>
        <taxon>Bacillales</taxon>
        <taxon>Bacillaceae</taxon>
        <taxon>Niallia</taxon>
    </lineage>
</organism>
<reference evidence="1 2" key="1">
    <citation type="submission" date="2017-07" db="EMBL/GenBank/DDBJ databases">
        <title>Isolation and whole genome analysis of endospore-forming bacteria from heroin.</title>
        <authorList>
            <person name="Kalinowski J."/>
            <person name="Ahrens B."/>
            <person name="Al-Dilaimi A."/>
            <person name="Winkler A."/>
            <person name="Wibberg D."/>
            <person name="Schleenbecker U."/>
            <person name="Ruckert C."/>
            <person name="Wolfel R."/>
            <person name="Grass G."/>
        </authorList>
    </citation>
    <scope>NUCLEOTIDE SEQUENCE [LARGE SCALE GENOMIC DNA]</scope>
    <source>
        <strain evidence="1 2">7521-2</strain>
    </source>
</reference>
<gene>
    <name evidence="1" type="ORF">CHH57_11720</name>
</gene>
<protein>
    <submittedName>
        <fullName evidence="1">Uncharacterized protein</fullName>
    </submittedName>
</protein>
<evidence type="ECO:0000313" key="1">
    <source>
        <dbReference type="EMBL" id="PAD83046.1"/>
    </source>
</evidence>
<dbReference type="EMBL" id="NPBQ01000071">
    <property type="protein sequence ID" value="PAD83046.1"/>
    <property type="molecule type" value="Genomic_DNA"/>
</dbReference>
<dbReference type="KEGG" id="bcir:C2I06_13240"/>
<dbReference type="RefSeq" id="WP_095330396.1">
    <property type="nucleotide sequence ID" value="NZ_CP026031.1"/>
</dbReference>
<name>A0A268FCF3_NIACI</name>
<dbReference type="Proteomes" id="UP000216961">
    <property type="component" value="Unassembled WGS sequence"/>
</dbReference>